<dbReference type="OrthoDB" id="44171at2157"/>
<sequence length="69" mass="7527">MPKRRTIAVAGMTCTGCEKNVENALKTVPGVRRVEANHDDESVEVVVDDDVDDQRIGDAVYDAGYEFVG</sequence>
<evidence type="ECO:0000313" key="3">
    <source>
        <dbReference type="EMBL" id="NUC72224.1"/>
    </source>
</evidence>
<dbReference type="SUPFAM" id="SSF55008">
    <property type="entry name" value="HMA, heavy metal-associated domain"/>
    <property type="match status" value="1"/>
</dbReference>
<dbReference type="Pfam" id="PF00403">
    <property type="entry name" value="HMA"/>
    <property type="match status" value="1"/>
</dbReference>
<dbReference type="AlphaFoldDB" id="A0A8J8GMM9"/>
<comment type="caution">
    <text evidence="2">The sequence shown here is derived from an EMBL/GenBank/DDBJ whole genome shotgun (WGS) entry which is preliminary data.</text>
</comment>
<dbReference type="InterPro" id="IPR006121">
    <property type="entry name" value="HMA_dom"/>
</dbReference>
<organism evidence="2 4">
    <name type="scientific">Haloterrigena gelatinilytica</name>
    <dbReference type="NCBI Taxonomy" id="2741724"/>
    <lineage>
        <taxon>Archaea</taxon>
        <taxon>Methanobacteriati</taxon>
        <taxon>Methanobacteriota</taxon>
        <taxon>Stenosarchaea group</taxon>
        <taxon>Halobacteria</taxon>
        <taxon>Halobacteriales</taxon>
        <taxon>Natrialbaceae</taxon>
        <taxon>Haloterrigena</taxon>
    </lineage>
</organism>
<reference evidence="2 5" key="1">
    <citation type="submission" date="2020-06" db="EMBL/GenBank/DDBJ databases">
        <title>Haloterrigena sp. nov., an extremely halophilic archaeon isolated from a saline sediment.</title>
        <authorList>
            <person name="Liu B.-B."/>
        </authorList>
    </citation>
    <scope>NUCLEOTIDE SEQUENCE</scope>
    <source>
        <strain evidence="2">SYSU A121-1</strain>
        <strain evidence="3 5">SYSU A558-1</strain>
    </source>
</reference>
<evidence type="ECO:0000313" key="2">
    <source>
        <dbReference type="EMBL" id="NUB91950.1"/>
    </source>
</evidence>
<dbReference type="GO" id="GO:0046872">
    <property type="term" value="F:metal ion binding"/>
    <property type="evidence" value="ECO:0007669"/>
    <property type="project" value="InterPro"/>
</dbReference>
<dbReference type="PROSITE" id="PS50846">
    <property type="entry name" value="HMA_2"/>
    <property type="match status" value="1"/>
</dbReference>
<dbReference type="Proteomes" id="UP001016761">
    <property type="component" value="Unassembled WGS sequence"/>
</dbReference>
<evidence type="ECO:0000313" key="4">
    <source>
        <dbReference type="Proteomes" id="UP000728647"/>
    </source>
</evidence>
<name>A0A8J8GMM9_9EURY</name>
<dbReference type="EMBL" id="JABUQZ010000001">
    <property type="protein sequence ID" value="NUC72224.1"/>
    <property type="molecule type" value="Genomic_DNA"/>
</dbReference>
<proteinExistence type="predicted"/>
<dbReference type="EMBL" id="JABURA010000001">
    <property type="protein sequence ID" value="NUB91950.1"/>
    <property type="molecule type" value="Genomic_DNA"/>
</dbReference>
<evidence type="ECO:0000313" key="5">
    <source>
        <dbReference type="Proteomes" id="UP001016761"/>
    </source>
</evidence>
<dbReference type="InterPro" id="IPR036163">
    <property type="entry name" value="HMA_dom_sf"/>
</dbReference>
<protein>
    <submittedName>
        <fullName evidence="2">Heavy-metal-associated domain-containing protein</fullName>
    </submittedName>
</protein>
<feature type="domain" description="HMA" evidence="1">
    <location>
        <begin position="3"/>
        <end position="68"/>
    </location>
</feature>
<dbReference type="RefSeq" id="WP_174680165.1">
    <property type="nucleotide sequence ID" value="NZ_JABUQZ010000001.1"/>
</dbReference>
<accession>A0A8J8GMM9</accession>
<evidence type="ECO:0000259" key="1">
    <source>
        <dbReference type="PROSITE" id="PS50846"/>
    </source>
</evidence>
<keyword evidence="5" id="KW-1185">Reference proteome</keyword>
<gene>
    <name evidence="2" type="ORF">HT576_13095</name>
    <name evidence="3" type="ORF">HTZ84_07855</name>
</gene>
<dbReference type="CDD" id="cd00371">
    <property type="entry name" value="HMA"/>
    <property type="match status" value="1"/>
</dbReference>
<dbReference type="Proteomes" id="UP000728647">
    <property type="component" value="Unassembled WGS sequence"/>
</dbReference>
<dbReference type="Gene3D" id="3.30.70.100">
    <property type="match status" value="1"/>
</dbReference>